<dbReference type="Pfam" id="PF00046">
    <property type="entry name" value="Homeodomain"/>
    <property type="match status" value="1"/>
</dbReference>
<dbReference type="PROSITE" id="PS50827">
    <property type="entry name" value="DDT"/>
    <property type="match status" value="1"/>
</dbReference>
<proteinExistence type="predicted"/>
<dbReference type="PROSITE" id="PS50071">
    <property type="entry name" value="HOMEOBOX_2"/>
    <property type="match status" value="1"/>
</dbReference>
<comment type="caution">
    <text evidence="10">The sequence shown here is derived from an EMBL/GenBank/DDBJ whole genome shotgun (WGS) entry which is preliminary data.</text>
</comment>
<dbReference type="Pfam" id="PF05066">
    <property type="entry name" value="HARE-HTH"/>
    <property type="match status" value="1"/>
</dbReference>
<dbReference type="PANTHER" id="PTHR36968:SF5">
    <property type="entry name" value="HOMEOBOX-DDT DOMAIN PROTEIN RLT2"/>
    <property type="match status" value="1"/>
</dbReference>
<accession>A0ABD1ZGZ1</accession>
<feature type="compositionally biased region" description="Acidic residues" evidence="6">
    <location>
        <begin position="974"/>
        <end position="984"/>
    </location>
</feature>
<organism evidence="10 11">
    <name type="scientific">Riccia fluitans</name>
    <dbReference type="NCBI Taxonomy" id="41844"/>
    <lineage>
        <taxon>Eukaryota</taxon>
        <taxon>Viridiplantae</taxon>
        <taxon>Streptophyta</taxon>
        <taxon>Embryophyta</taxon>
        <taxon>Marchantiophyta</taxon>
        <taxon>Marchantiopsida</taxon>
        <taxon>Marchantiidae</taxon>
        <taxon>Marchantiales</taxon>
        <taxon>Ricciaceae</taxon>
        <taxon>Riccia</taxon>
    </lineage>
</organism>
<dbReference type="InterPro" id="IPR028942">
    <property type="entry name" value="WHIM1_dom"/>
</dbReference>
<feature type="compositionally biased region" description="Basic and acidic residues" evidence="6">
    <location>
        <begin position="1725"/>
        <end position="1740"/>
    </location>
</feature>
<keyword evidence="2" id="KW-0804">Transcription</keyword>
<protein>
    <submittedName>
        <fullName evidence="10">Uncharacterized protein</fullName>
    </submittedName>
</protein>
<dbReference type="InterPro" id="IPR001356">
    <property type="entry name" value="HD"/>
</dbReference>
<dbReference type="InterPro" id="IPR044977">
    <property type="entry name" value="RLT1-3"/>
</dbReference>
<keyword evidence="11" id="KW-1185">Reference proteome</keyword>
<feature type="region of interest" description="Disordered" evidence="6">
    <location>
        <begin position="478"/>
        <end position="524"/>
    </location>
</feature>
<feature type="compositionally biased region" description="Basic and acidic residues" evidence="6">
    <location>
        <begin position="1"/>
        <end position="16"/>
    </location>
</feature>
<evidence type="ECO:0000259" key="9">
    <source>
        <dbReference type="PROSITE" id="PS51913"/>
    </source>
</evidence>
<dbReference type="GO" id="GO:0003677">
    <property type="term" value="F:DNA binding"/>
    <property type="evidence" value="ECO:0007669"/>
    <property type="project" value="UniProtKB-UniRule"/>
</dbReference>
<feature type="compositionally biased region" description="Acidic residues" evidence="6">
    <location>
        <begin position="1741"/>
        <end position="1838"/>
    </location>
</feature>
<gene>
    <name evidence="10" type="ORF">R1flu_018828</name>
</gene>
<evidence type="ECO:0000259" key="8">
    <source>
        <dbReference type="PROSITE" id="PS50827"/>
    </source>
</evidence>
<feature type="compositionally biased region" description="Acidic residues" evidence="6">
    <location>
        <begin position="1709"/>
        <end position="1724"/>
    </location>
</feature>
<feature type="region of interest" description="Disordered" evidence="6">
    <location>
        <begin position="1557"/>
        <end position="1849"/>
    </location>
</feature>
<dbReference type="Pfam" id="PF15613">
    <property type="entry name" value="WSD"/>
    <property type="match status" value="1"/>
</dbReference>
<feature type="compositionally biased region" description="Basic and acidic residues" evidence="6">
    <location>
        <begin position="1268"/>
        <end position="1279"/>
    </location>
</feature>
<feature type="compositionally biased region" description="Acidic residues" evidence="6">
    <location>
        <begin position="915"/>
        <end position="947"/>
    </location>
</feature>
<dbReference type="GO" id="GO:0005634">
    <property type="term" value="C:nucleus"/>
    <property type="evidence" value="ECO:0007669"/>
    <property type="project" value="UniProtKB-SubCell"/>
</dbReference>
<feature type="region of interest" description="Disordered" evidence="6">
    <location>
        <begin position="136"/>
        <end position="185"/>
    </location>
</feature>
<sequence>MDSDGENRASSPEEKNPKRRMKTPFQLEALERVYAEDRYPTEAVRAELSSQLNLSDKQLQMWFCHRRLKDRRGKDEETPGSAGRKKMKTTDKAPVGGGGSAGGGPKAGYSGAVLEPEMANASTMGRNGYAEEFEFEEEEHGVSMMRGSASTQGQHRKVAVQGSEPSARRRNQVMPGRVLDSRNSAESAAISAVEAQLGEPLREDGPALGVEFDPLPPGAFEAPTEHKLEQRVVTAPPRMHSEDRAQERHESRPSKAGAFGLPPLPTTGVKRKAVGLSGQQTVSAQQVPRTPREFQFLPEQPTAREESQSHQRQIQLNLHQNAERSFDLLSASRVRSLSPVGGFLPQNIHSISSSGDGYGFPQERVQNVGISLLPPGESRPSGLYGQNGLGLDEVQRRGLYHSYDVEGQTGFRQSSLQAVAANQSFLGPSENLALFHEHEQARLEKKRKSEEMKVAKESEAHVKRMKRELERQEIVRRKKEEQMRKELEKQDRDKRKEEERAVRERQREEERIQREHKREMERREKLALKENKRIEKQRRKEEVRKAKEAARLKAASERAAAKKLSKESMDTVDDEQLELMEAASAQGLFTINGLEEGCAPVMDLSKVMLKKFPPASIRMKQPLAIPPWTELEHCMGHFLMVWRFLTTFADVIGLWPFTLDEFAQSLHDFDPRLLGEIHIALIKTMVKNIEDAAQAATSGAGGSQHAIALASGGHPQLVESAYEWGFDIRYWSQHASPLTWPEILRQFALATGYGPKWRKRNVEAPPHPREEVEEPLEEENAVNILRSGAAAASAVALMQGKGVGHLRKCRYRLTPGTVKYAAFHVLSLEGSKGLTILEVADRIQKSGLRDLTTSKTPEASIAAALSRDTNLFERVAPSTYCVRPAFRKDPEDAEEVLQAARERIRLFQSGFLDVEEGEKDAEEADEVERDEEYDSEGQDVEDGDADVDTPLQKEVGLKRENVQGGDGAKSQSLAEEEMEIDESQVGEPWVQGLMEGEYSDLSVEERLMALVALVNVVNEGNSIRLALEARMEAAMALKRQMWAEAQIERRRHKEEQLLKLQPALLNAAKNESGEAGDLGTVPSTAAGEKLSESISGSKQELTLELNLVPSDSNMARESSVLGEHTPSRAERDITVHEKIQPHEGLVTPETLASGQVTERSRASVKTDTGVSAEELYVVRSLPLGMDRRRNRYWQFVTCRGGQDPNCGRIFFESSTDGSWEVIDTEEALDALMSSLDIRGTREAVLHAALVRLEPSLRQAMRTASLSSPREHDVKSDIGEGGKPGASGFDGSPSSGLGVEFPLRSGSISVDLGRTDGEKQRALERFKECEQWIWAENSRLLSALRWAKTGRKRETDLLVCCPKCHDLYSAGDKHCQFCHATFPKNQTKYDLHTRDCEDKMKKKDPAWKLCGPSSAVPPRIRILKADMLVIETVIPAEAFRDPWDLHERKAWTSALKRAASPSELLQCFMELESRIHRDWLSSSYETTEELLSARAPSVNTASQVPSWVPQTTAAVALRVTAFDAALSYSSEERKRRQRQEEEERKNLVLTNIGVFPSRTTPEVPVVEKPDLDDDADILPEGGSGRGRGRGRARGRGSRGGGRGGRSSRSAQPAAPSSRVTVKKAVSKRKLQFQEEGANPAGNEGKQGVKGGRGRSKGRPRGRSTGRPRARGSRAGRRTQPVVRKGDKVHKEKNPNELLAEEVARKGQVAEPEEREEEEVGSEEEDGFRSGEAEGSDGHIEDQQEDAEEEEEEDEEDVTGGIQEEDEEDDEGEEEEAQVEEGDDEGQTEDVEDDGQEEESDEEDEERQYDEDSYPQEGEGEDEEAVEPDSDEDEEEEADGSAESARESGED</sequence>
<feature type="compositionally biased region" description="Basic residues" evidence="6">
    <location>
        <begin position="1619"/>
        <end position="1629"/>
    </location>
</feature>
<evidence type="ECO:0000256" key="2">
    <source>
        <dbReference type="ARBA" id="ARBA00023163"/>
    </source>
</evidence>
<feature type="region of interest" description="Disordered" evidence="6">
    <location>
        <begin position="197"/>
        <end position="266"/>
    </location>
</feature>
<dbReference type="PANTHER" id="PTHR36968">
    <property type="entry name" value="HOMEOBOX-DDT DOMAIN PROTEIN RLT2"/>
    <property type="match status" value="1"/>
</dbReference>
<dbReference type="Proteomes" id="UP001605036">
    <property type="component" value="Unassembled WGS sequence"/>
</dbReference>
<feature type="domain" description="HTH HARE-type" evidence="9">
    <location>
        <begin position="816"/>
        <end position="885"/>
    </location>
</feature>
<evidence type="ECO:0000259" key="7">
    <source>
        <dbReference type="PROSITE" id="PS50071"/>
    </source>
</evidence>
<feature type="DNA-binding region" description="Homeobox" evidence="4">
    <location>
        <begin position="15"/>
        <end position="74"/>
    </location>
</feature>
<dbReference type="PROSITE" id="PS51913">
    <property type="entry name" value="HTH_HARE"/>
    <property type="match status" value="1"/>
</dbReference>
<dbReference type="InterPro" id="IPR018501">
    <property type="entry name" value="DDT_dom"/>
</dbReference>
<dbReference type="SMART" id="SM00389">
    <property type="entry name" value="HOX"/>
    <property type="match status" value="1"/>
</dbReference>
<feature type="region of interest" description="Disordered" evidence="6">
    <location>
        <begin position="1262"/>
        <end position="1292"/>
    </location>
</feature>
<feature type="compositionally biased region" description="Basic residues" evidence="6">
    <location>
        <begin position="1650"/>
        <end position="1675"/>
    </location>
</feature>
<dbReference type="InterPro" id="IPR028941">
    <property type="entry name" value="WHIM2_dom"/>
</dbReference>
<feature type="region of interest" description="Disordered" evidence="6">
    <location>
        <begin position="443"/>
        <end position="466"/>
    </location>
</feature>
<dbReference type="SMART" id="SM00571">
    <property type="entry name" value="DDT"/>
    <property type="match status" value="1"/>
</dbReference>
<feature type="compositionally biased region" description="Gly residues" evidence="6">
    <location>
        <begin position="95"/>
        <end position="106"/>
    </location>
</feature>
<feature type="region of interest" description="Disordered" evidence="6">
    <location>
        <begin position="66"/>
        <end position="109"/>
    </location>
</feature>
<feature type="compositionally biased region" description="Basic residues" evidence="6">
    <location>
        <begin position="1585"/>
        <end position="1595"/>
    </location>
</feature>
<dbReference type="EMBL" id="JBHFFA010000001">
    <property type="protein sequence ID" value="KAL2650700.1"/>
    <property type="molecule type" value="Genomic_DNA"/>
</dbReference>
<feature type="domain" description="Homeobox" evidence="7">
    <location>
        <begin position="13"/>
        <end position="73"/>
    </location>
</feature>
<dbReference type="SUPFAM" id="SSF46689">
    <property type="entry name" value="Homeodomain-like"/>
    <property type="match status" value="1"/>
</dbReference>
<evidence type="ECO:0000256" key="5">
    <source>
        <dbReference type="RuleBase" id="RU000682"/>
    </source>
</evidence>
<evidence type="ECO:0000256" key="1">
    <source>
        <dbReference type="ARBA" id="ARBA00004123"/>
    </source>
</evidence>
<keyword evidence="3 4" id="KW-0539">Nucleus</keyword>
<dbReference type="Pfam" id="PF15612">
    <property type="entry name" value="WHIM1"/>
    <property type="match status" value="1"/>
</dbReference>
<dbReference type="Gene3D" id="1.10.10.60">
    <property type="entry name" value="Homeodomain-like"/>
    <property type="match status" value="1"/>
</dbReference>
<dbReference type="Pfam" id="PF02791">
    <property type="entry name" value="DDT"/>
    <property type="match status" value="1"/>
</dbReference>
<dbReference type="CDD" id="cd00086">
    <property type="entry name" value="homeodomain"/>
    <property type="match status" value="1"/>
</dbReference>
<dbReference type="InterPro" id="IPR009057">
    <property type="entry name" value="Homeodomain-like_sf"/>
</dbReference>
<feature type="region of interest" description="Disordered" evidence="6">
    <location>
        <begin position="1"/>
        <end position="24"/>
    </location>
</feature>
<feature type="compositionally biased region" description="Basic and acidic residues" evidence="6">
    <location>
        <begin position="1682"/>
        <end position="1693"/>
    </location>
</feature>
<name>A0ABD1ZGZ1_9MARC</name>
<evidence type="ECO:0000256" key="6">
    <source>
        <dbReference type="SAM" id="MobiDB-lite"/>
    </source>
</evidence>
<feature type="compositionally biased region" description="Basic and acidic residues" evidence="6">
    <location>
        <begin position="239"/>
        <end position="253"/>
    </location>
</feature>
<reference evidence="10 11" key="1">
    <citation type="submission" date="2024-09" db="EMBL/GenBank/DDBJ databases">
        <title>Chromosome-scale assembly of Riccia fluitans.</title>
        <authorList>
            <person name="Paukszto L."/>
            <person name="Sawicki J."/>
            <person name="Karawczyk K."/>
            <person name="Piernik-Szablinska J."/>
            <person name="Szczecinska M."/>
            <person name="Mazdziarz M."/>
        </authorList>
    </citation>
    <scope>NUCLEOTIDE SEQUENCE [LARGE SCALE GENOMIC DNA]</scope>
    <source>
        <strain evidence="10">Rf_01</strain>
        <tissue evidence="10">Aerial parts of the thallus</tissue>
    </source>
</reference>
<evidence type="ECO:0000256" key="3">
    <source>
        <dbReference type="ARBA" id="ARBA00023242"/>
    </source>
</evidence>
<dbReference type="InterPro" id="IPR007759">
    <property type="entry name" value="Asxl_HARE-HTH"/>
</dbReference>
<evidence type="ECO:0000313" key="11">
    <source>
        <dbReference type="Proteomes" id="UP001605036"/>
    </source>
</evidence>
<evidence type="ECO:0000256" key="4">
    <source>
        <dbReference type="PROSITE-ProRule" id="PRU00108"/>
    </source>
</evidence>
<keyword evidence="4 5" id="KW-0238">DNA-binding</keyword>
<feature type="domain" description="DDT" evidence="8">
    <location>
        <begin position="632"/>
        <end position="691"/>
    </location>
</feature>
<evidence type="ECO:0000313" key="10">
    <source>
        <dbReference type="EMBL" id="KAL2650700.1"/>
    </source>
</evidence>
<keyword evidence="4 5" id="KW-0371">Homeobox</keyword>
<feature type="region of interest" description="Disordered" evidence="6">
    <location>
        <begin position="915"/>
        <end position="984"/>
    </location>
</feature>
<comment type="subcellular location">
    <subcellularLocation>
        <location evidence="1 4 5">Nucleus</location>
    </subcellularLocation>
</comment>